<evidence type="ECO:0000256" key="8">
    <source>
        <dbReference type="ARBA" id="ARBA00022777"/>
    </source>
</evidence>
<keyword evidence="6" id="KW-0598">Phosphotransferase system</keyword>
<dbReference type="NCBIfam" id="TIGR00830">
    <property type="entry name" value="PTBA"/>
    <property type="match status" value="1"/>
</dbReference>
<keyword evidence="10 12" id="KW-0472">Membrane</keyword>
<dbReference type="Gene3D" id="3.30.1360.60">
    <property type="entry name" value="Glucose permease domain IIB"/>
    <property type="match status" value="1"/>
</dbReference>
<evidence type="ECO:0000256" key="4">
    <source>
        <dbReference type="ARBA" id="ARBA00022597"/>
    </source>
</evidence>
<dbReference type="Pfam" id="PF00358">
    <property type="entry name" value="PTS_EIIA_1"/>
    <property type="match status" value="1"/>
</dbReference>
<dbReference type="InterPro" id="IPR011055">
    <property type="entry name" value="Dup_hybrid_motif"/>
</dbReference>
<evidence type="ECO:0000256" key="6">
    <source>
        <dbReference type="ARBA" id="ARBA00022683"/>
    </source>
</evidence>
<dbReference type="InterPro" id="IPR013013">
    <property type="entry name" value="PTS_EIIC_1"/>
</dbReference>
<dbReference type="Pfam" id="PF02378">
    <property type="entry name" value="PTS_EIIC"/>
    <property type="match status" value="1"/>
</dbReference>
<dbReference type="PANTHER" id="PTHR30175">
    <property type="entry name" value="PHOSPHOTRANSFERASE SYSTEM TRANSPORT PROTEIN"/>
    <property type="match status" value="1"/>
</dbReference>
<feature type="transmembrane region" description="Helical" evidence="12">
    <location>
        <begin position="102"/>
        <end position="123"/>
    </location>
</feature>
<dbReference type="Proteomes" id="UP001056635">
    <property type="component" value="Chromosome"/>
</dbReference>
<dbReference type="NCBIfam" id="TIGR01995">
    <property type="entry name" value="PTS-II-ABC-beta"/>
    <property type="match status" value="1"/>
</dbReference>
<name>A0ABY4R8K7_9GAMM</name>
<feature type="transmembrane region" description="Helical" evidence="12">
    <location>
        <begin position="356"/>
        <end position="378"/>
    </location>
</feature>
<keyword evidence="9 12" id="KW-1133">Transmembrane helix</keyword>
<dbReference type="PROSITE" id="PS51098">
    <property type="entry name" value="PTS_EIIB_TYPE_1"/>
    <property type="match status" value="1"/>
</dbReference>
<dbReference type="SUPFAM" id="SSF51261">
    <property type="entry name" value="Duplicated hybrid motif"/>
    <property type="match status" value="1"/>
</dbReference>
<evidence type="ECO:0000256" key="7">
    <source>
        <dbReference type="ARBA" id="ARBA00022692"/>
    </source>
</evidence>
<dbReference type="InterPro" id="IPR011297">
    <property type="entry name" value="PTS_IIABC_b_glu"/>
</dbReference>
<evidence type="ECO:0000256" key="11">
    <source>
        <dbReference type="PROSITE-ProRule" id="PRU00421"/>
    </source>
</evidence>
<evidence type="ECO:0000256" key="5">
    <source>
        <dbReference type="ARBA" id="ARBA00022679"/>
    </source>
</evidence>
<evidence type="ECO:0000313" key="17">
    <source>
        <dbReference type="Proteomes" id="UP001056635"/>
    </source>
</evidence>
<feature type="active site" description="Phosphocysteine intermediate; for EIIB activity" evidence="11">
    <location>
        <position position="26"/>
    </location>
</feature>
<dbReference type="NCBIfam" id="NF007335">
    <property type="entry name" value="PRK09824.1"/>
    <property type="match status" value="1"/>
</dbReference>
<feature type="transmembrane region" description="Helical" evidence="12">
    <location>
        <begin position="385"/>
        <end position="410"/>
    </location>
</feature>
<feature type="domain" description="PTS EIIC type-1" evidence="15">
    <location>
        <begin position="104"/>
        <end position="467"/>
    </location>
</feature>
<evidence type="ECO:0000259" key="14">
    <source>
        <dbReference type="PROSITE" id="PS51098"/>
    </source>
</evidence>
<feature type="transmembrane region" description="Helical" evidence="12">
    <location>
        <begin position="430"/>
        <end position="453"/>
    </location>
</feature>
<protein>
    <submittedName>
        <fullName evidence="16">PTS beta-glucoside transporter subunit IIABC</fullName>
    </submittedName>
</protein>
<dbReference type="Gene3D" id="2.70.70.10">
    <property type="entry name" value="Glucose Permease (Domain IIA)"/>
    <property type="match status" value="1"/>
</dbReference>
<feature type="transmembrane region" description="Helical" evidence="12">
    <location>
        <begin position="143"/>
        <end position="162"/>
    </location>
</feature>
<keyword evidence="3" id="KW-1003">Cell membrane</keyword>
<dbReference type="InterPro" id="IPR050558">
    <property type="entry name" value="PTS_Sugar-Specific_Components"/>
</dbReference>
<evidence type="ECO:0000256" key="1">
    <source>
        <dbReference type="ARBA" id="ARBA00004651"/>
    </source>
</evidence>
<organism evidence="16 17">
    <name type="scientific">Mixta hanseatica</name>
    <dbReference type="NCBI Taxonomy" id="2872648"/>
    <lineage>
        <taxon>Bacteria</taxon>
        <taxon>Pseudomonadati</taxon>
        <taxon>Pseudomonadota</taxon>
        <taxon>Gammaproteobacteria</taxon>
        <taxon>Enterobacterales</taxon>
        <taxon>Erwiniaceae</taxon>
        <taxon>Mixta</taxon>
    </lineage>
</organism>
<evidence type="ECO:0000259" key="15">
    <source>
        <dbReference type="PROSITE" id="PS51103"/>
    </source>
</evidence>
<dbReference type="SUPFAM" id="SSF55604">
    <property type="entry name" value="Glucose permease domain IIB"/>
    <property type="match status" value="1"/>
</dbReference>
<keyword evidence="17" id="KW-1185">Reference proteome</keyword>
<dbReference type="CDD" id="cd00212">
    <property type="entry name" value="PTS_IIB_glc"/>
    <property type="match status" value="1"/>
</dbReference>
<dbReference type="RefSeq" id="WP_249891769.1">
    <property type="nucleotide sequence ID" value="NZ_CP082904.1"/>
</dbReference>
<sequence>MSYQQLAREIINEVGGRDNIINVMHCATRLRFKLKDQTLAQSERLKAHPGIIMVVVSGGQFQVVIGNHVHDVYQEICRQNGPDEEAAEAATAEKPGNVFNRLIDIISAIFTPFLGVMAGSGILKGLLALSVACGWLSPASGTYQIWYAASDALFYFFPLVLGYTAGKKFGGSPFLTLTIGGALTHPLMIQAFQLSTQTDASSVAFLGMPVTFLNYSSSVIPIIFAAWISCWLEKQCGKVLPAVIKNFFTPLICLMITVPLTFLLIGPAATWLSQGLAHGYQAIYALAPWLAGLVIGGIWQVCVMFGLHWGLVPLMMNNLAVLGQDTLLPLVLPAVMGQVGASMGVMLRTHDAQLKVLAGSGATAGVFGITEPAVYGVTLPNRRPFIFGCIGGALGGAITGFCGVSAYSFGLASIFSLAQFIPPAGIDMSVWGASLGSLLALLVGCILTLIAGLPARTNSTAKNAAEAVKNVAALPDSAASHRADIAPLAPAVIDNADTLLAPLSGQLLALEKVADTTFASGLLGAGAAIVPHDNYVLAPFHGEVASLFATRHAIGLLSHSGIELLIHVGIDTVKLNGQHFTAHVKPGDTIQPGDLLIEFDRQAIKDAGFDLTTPVIISNSEDYAAVVTLANNELIPSGAPFLGVQRNTKESV</sequence>
<evidence type="ECO:0000256" key="2">
    <source>
        <dbReference type="ARBA" id="ARBA00022448"/>
    </source>
</evidence>
<dbReference type="PROSITE" id="PS51093">
    <property type="entry name" value="PTS_EIIA_TYPE_1"/>
    <property type="match status" value="1"/>
</dbReference>
<keyword evidence="8" id="KW-0418">Kinase</keyword>
<keyword evidence="4" id="KW-0762">Sugar transport</keyword>
<gene>
    <name evidence="16" type="primary">bglF</name>
    <name evidence="16" type="ORF">K6958_14340</name>
</gene>
<reference evidence="16" key="1">
    <citation type="submission" date="2021-09" db="EMBL/GenBank/DDBJ databases">
        <title>First case of bloodstream infection caused by Mixta hanseatica sp. nov., a member of the Erwiniaceae family.</title>
        <authorList>
            <person name="Both A."/>
            <person name="Huang J."/>
            <person name="Wenzel P."/>
            <person name="Aepfelbacher M."/>
            <person name="Rohde H."/>
            <person name="Christner M."/>
            <person name="Hentschke M."/>
        </authorList>
    </citation>
    <scope>NUCLEOTIDE SEQUENCE</scope>
    <source>
        <strain evidence="16">X22927</strain>
    </source>
</reference>
<dbReference type="InterPro" id="IPR003352">
    <property type="entry name" value="PTS_EIIC"/>
</dbReference>
<feature type="transmembrane region" description="Helical" evidence="12">
    <location>
        <begin position="212"/>
        <end position="232"/>
    </location>
</feature>
<dbReference type="PROSITE" id="PS51103">
    <property type="entry name" value="PTS_EIIC_TYPE_1"/>
    <property type="match status" value="1"/>
</dbReference>
<keyword evidence="2" id="KW-0813">Transport</keyword>
<feature type="domain" description="PTS EIIB type-1" evidence="14">
    <location>
        <begin position="4"/>
        <end position="86"/>
    </location>
</feature>
<feature type="transmembrane region" description="Helical" evidence="12">
    <location>
        <begin position="174"/>
        <end position="192"/>
    </location>
</feature>
<feature type="transmembrane region" description="Helical" evidence="12">
    <location>
        <begin position="244"/>
        <end position="266"/>
    </location>
</feature>
<comment type="subcellular location">
    <subcellularLocation>
        <location evidence="1">Cell membrane</location>
        <topology evidence="1">Multi-pass membrane protein</topology>
    </subcellularLocation>
</comment>
<feature type="transmembrane region" description="Helical" evidence="12">
    <location>
        <begin position="319"/>
        <end position="336"/>
    </location>
</feature>
<evidence type="ECO:0000256" key="12">
    <source>
        <dbReference type="SAM" id="Phobius"/>
    </source>
</evidence>
<dbReference type="EMBL" id="CP082904">
    <property type="protein sequence ID" value="UQY43075.1"/>
    <property type="molecule type" value="Genomic_DNA"/>
</dbReference>
<keyword evidence="7 12" id="KW-0812">Transmembrane</keyword>
<dbReference type="InterPro" id="IPR001127">
    <property type="entry name" value="PTS_EIIA_1_perm"/>
</dbReference>
<dbReference type="InterPro" id="IPR001996">
    <property type="entry name" value="PTS_IIB_1"/>
</dbReference>
<keyword evidence="5" id="KW-0808">Transferase</keyword>
<feature type="domain" description="PTS EIIA type-1" evidence="13">
    <location>
        <begin position="515"/>
        <end position="619"/>
    </location>
</feature>
<evidence type="ECO:0000313" key="16">
    <source>
        <dbReference type="EMBL" id="UQY43075.1"/>
    </source>
</evidence>
<feature type="transmembrane region" description="Helical" evidence="12">
    <location>
        <begin position="286"/>
        <end position="307"/>
    </location>
</feature>
<evidence type="ECO:0000256" key="3">
    <source>
        <dbReference type="ARBA" id="ARBA00022475"/>
    </source>
</evidence>
<dbReference type="InterPro" id="IPR036878">
    <property type="entry name" value="Glu_permease_IIB"/>
</dbReference>
<evidence type="ECO:0000256" key="10">
    <source>
        <dbReference type="ARBA" id="ARBA00023136"/>
    </source>
</evidence>
<accession>A0ABY4R8K7</accession>
<evidence type="ECO:0000259" key="13">
    <source>
        <dbReference type="PROSITE" id="PS51093"/>
    </source>
</evidence>
<dbReference type="PANTHER" id="PTHR30175:SF1">
    <property type="entry name" value="PTS SYSTEM ARBUTIN-, CELLOBIOSE-, AND SALICIN-SPECIFIC EIIBC COMPONENT-RELATED"/>
    <property type="match status" value="1"/>
</dbReference>
<proteinExistence type="predicted"/>
<dbReference type="InterPro" id="IPR018113">
    <property type="entry name" value="PTrfase_EIIB_Cys"/>
</dbReference>
<dbReference type="PROSITE" id="PS00371">
    <property type="entry name" value="PTS_EIIA_TYPE_1_HIS"/>
    <property type="match status" value="1"/>
</dbReference>
<evidence type="ECO:0000256" key="9">
    <source>
        <dbReference type="ARBA" id="ARBA00022989"/>
    </source>
</evidence>
<dbReference type="PROSITE" id="PS01035">
    <property type="entry name" value="PTS_EIIB_TYPE_1_CYS"/>
    <property type="match status" value="1"/>
</dbReference>
<dbReference type="Pfam" id="PF00367">
    <property type="entry name" value="PTS_EIIB"/>
    <property type="match status" value="1"/>
</dbReference>